<name>A0ACB9W620_CHAAC</name>
<dbReference type="Proteomes" id="UP001057452">
    <property type="component" value="Chromosome 18"/>
</dbReference>
<dbReference type="EMBL" id="CM043802">
    <property type="protein sequence ID" value="KAI4808557.1"/>
    <property type="molecule type" value="Genomic_DNA"/>
</dbReference>
<keyword evidence="2" id="KW-1185">Reference proteome</keyword>
<evidence type="ECO:0000313" key="2">
    <source>
        <dbReference type="Proteomes" id="UP001057452"/>
    </source>
</evidence>
<gene>
    <name evidence="1" type="ORF">KUCAC02_000614</name>
</gene>
<accession>A0ACB9W620</accession>
<sequence>MSHPSGRSVLQILAATHRSVKCGIVVPGRCVKVQVNF</sequence>
<comment type="caution">
    <text evidence="1">The sequence shown here is derived from an EMBL/GenBank/DDBJ whole genome shotgun (WGS) entry which is preliminary data.</text>
</comment>
<organism evidence="1 2">
    <name type="scientific">Chaenocephalus aceratus</name>
    <name type="common">Blackfin icefish</name>
    <name type="synonym">Chaenichthys aceratus</name>
    <dbReference type="NCBI Taxonomy" id="36190"/>
    <lineage>
        <taxon>Eukaryota</taxon>
        <taxon>Metazoa</taxon>
        <taxon>Chordata</taxon>
        <taxon>Craniata</taxon>
        <taxon>Vertebrata</taxon>
        <taxon>Euteleostomi</taxon>
        <taxon>Actinopterygii</taxon>
        <taxon>Neopterygii</taxon>
        <taxon>Teleostei</taxon>
        <taxon>Neoteleostei</taxon>
        <taxon>Acanthomorphata</taxon>
        <taxon>Eupercaria</taxon>
        <taxon>Perciformes</taxon>
        <taxon>Notothenioidei</taxon>
        <taxon>Channichthyidae</taxon>
        <taxon>Chaenocephalus</taxon>
    </lineage>
</organism>
<reference evidence="1" key="1">
    <citation type="submission" date="2022-05" db="EMBL/GenBank/DDBJ databases">
        <title>Chromosome-level genome of Chaenocephalus aceratus.</title>
        <authorList>
            <person name="Park H."/>
        </authorList>
    </citation>
    <scope>NUCLEOTIDE SEQUENCE</scope>
    <source>
        <strain evidence="1">KU_202001</strain>
    </source>
</reference>
<evidence type="ECO:0000313" key="1">
    <source>
        <dbReference type="EMBL" id="KAI4808557.1"/>
    </source>
</evidence>
<proteinExistence type="predicted"/>
<protein>
    <submittedName>
        <fullName evidence="1">Uncharacterized protein</fullName>
    </submittedName>
</protein>